<protein>
    <submittedName>
        <fullName evidence="2">Uncharacterized protein</fullName>
    </submittedName>
</protein>
<dbReference type="EMBL" id="CAJFCJ010000012">
    <property type="protein sequence ID" value="CAD5120474.1"/>
    <property type="molecule type" value="Genomic_DNA"/>
</dbReference>
<dbReference type="AlphaFoldDB" id="A0A7I8VW75"/>
<comment type="caution">
    <text evidence="2">The sequence shown here is derived from an EMBL/GenBank/DDBJ whole genome shotgun (WGS) entry which is preliminary data.</text>
</comment>
<feature type="compositionally biased region" description="Basic and acidic residues" evidence="1">
    <location>
        <begin position="197"/>
        <end position="211"/>
    </location>
</feature>
<evidence type="ECO:0000313" key="2">
    <source>
        <dbReference type="EMBL" id="CAD5120474.1"/>
    </source>
</evidence>
<dbReference type="Proteomes" id="UP000549394">
    <property type="component" value="Unassembled WGS sequence"/>
</dbReference>
<sequence>MTKNLNRREYSQTDYHFPGVSRKKLPVDLREPIYYIKMATSGSWKGSTNRKKSANPHQNDAEKQKSTNVVEKTDSLLKKTACSIKYRYPTSFQKTAPSLSSKDKLREAERDRLMQKLSNSTPECMKRGTFYSEQPRRHNCTYGVLPYNQNNKSISQRFGRSSLSITYILNHKIGSNLLKERYSKSTKNQNNGSLNRTENKVTFDDSTDAKRNGTYNYSYAYDENNDNLSFDDTDSYTKDTNKIENPPSLSYSDSGSERKLLETLDSSRNSTARPVSSRQTTDRSTKRSSVRSNSKSDDDLSIAKSYEKELYALDSEFESNDEI</sequence>
<reference evidence="2 3" key="1">
    <citation type="submission" date="2020-08" db="EMBL/GenBank/DDBJ databases">
        <authorList>
            <person name="Hejnol A."/>
        </authorList>
    </citation>
    <scope>NUCLEOTIDE SEQUENCE [LARGE SCALE GENOMIC DNA]</scope>
</reference>
<feature type="compositionally biased region" description="Acidic residues" evidence="1">
    <location>
        <begin position="223"/>
        <end position="234"/>
    </location>
</feature>
<keyword evidence="3" id="KW-1185">Reference proteome</keyword>
<accession>A0A7I8VW75</accession>
<feature type="compositionally biased region" description="Polar residues" evidence="1">
    <location>
        <begin position="264"/>
        <end position="279"/>
    </location>
</feature>
<evidence type="ECO:0000256" key="1">
    <source>
        <dbReference type="SAM" id="MobiDB-lite"/>
    </source>
</evidence>
<feature type="compositionally biased region" description="Basic and acidic residues" evidence="1">
    <location>
        <begin position="59"/>
        <end position="70"/>
    </location>
</feature>
<feature type="compositionally biased region" description="Polar residues" evidence="1">
    <location>
        <begin position="185"/>
        <end position="196"/>
    </location>
</feature>
<proteinExistence type="predicted"/>
<organism evidence="2 3">
    <name type="scientific">Dimorphilus gyrociliatus</name>
    <dbReference type="NCBI Taxonomy" id="2664684"/>
    <lineage>
        <taxon>Eukaryota</taxon>
        <taxon>Metazoa</taxon>
        <taxon>Spiralia</taxon>
        <taxon>Lophotrochozoa</taxon>
        <taxon>Annelida</taxon>
        <taxon>Polychaeta</taxon>
        <taxon>Polychaeta incertae sedis</taxon>
        <taxon>Dinophilidae</taxon>
        <taxon>Dimorphilus</taxon>
    </lineage>
</organism>
<name>A0A7I8VW75_9ANNE</name>
<feature type="region of interest" description="Disordered" evidence="1">
    <location>
        <begin position="184"/>
        <end position="302"/>
    </location>
</feature>
<gene>
    <name evidence="2" type="ORF">DGYR_LOCUS8570</name>
</gene>
<evidence type="ECO:0000313" key="3">
    <source>
        <dbReference type="Proteomes" id="UP000549394"/>
    </source>
</evidence>
<feature type="region of interest" description="Disordered" evidence="1">
    <location>
        <begin position="43"/>
        <end position="70"/>
    </location>
</feature>